<comment type="caution">
    <text evidence="1">The sequence shown here is derived from an EMBL/GenBank/DDBJ whole genome shotgun (WGS) entry which is preliminary data.</text>
</comment>
<dbReference type="Proteomes" id="UP000683000">
    <property type="component" value="Unassembled WGS sequence"/>
</dbReference>
<reference evidence="1" key="1">
    <citation type="submission" date="2021-03" db="EMBL/GenBank/DDBJ databases">
        <title>Evolutionary innovations through gain and loss of genes in the ectomycorrhizal Boletales.</title>
        <authorList>
            <person name="Wu G."/>
            <person name="Miyauchi S."/>
            <person name="Morin E."/>
            <person name="Yang Z.-L."/>
            <person name="Xu J."/>
            <person name="Martin F.M."/>
        </authorList>
    </citation>
    <scope>NUCLEOTIDE SEQUENCE</scope>
    <source>
        <strain evidence="1">BR01</strain>
    </source>
</reference>
<accession>A0A8I2YGL9</accession>
<proteinExistence type="predicted"/>
<organism evidence="1 2">
    <name type="scientific">Boletus reticuloceps</name>
    <dbReference type="NCBI Taxonomy" id="495285"/>
    <lineage>
        <taxon>Eukaryota</taxon>
        <taxon>Fungi</taxon>
        <taxon>Dikarya</taxon>
        <taxon>Basidiomycota</taxon>
        <taxon>Agaricomycotina</taxon>
        <taxon>Agaricomycetes</taxon>
        <taxon>Agaricomycetidae</taxon>
        <taxon>Boletales</taxon>
        <taxon>Boletineae</taxon>
        <taxon>Boletaceae</taxon>
        <taxon>Boletoideae</taxon>
        <taxon>Boletus</taxon>
    </lineage>
</organism>
<keyword evidence="2" id="KW-1185">Reference proteome</keyword>
<dbReference type="AlphaFoldDB" id="A0A8I2YGL9"/>
<name>A0A8I2YGL9_9AGAM</name>
<gene>
    <name evidence="1" type="ORF">JVT61DRAFT_9174</name>
</gene>
<protein>
    <submittedName>
        <fullName evidence="1">Uncharacterized protein</fullName>
    </submittedName>
</protein>
<evidence type="ECO:0000313" key="1">
    <source>
        <dbReference type="EMBL" id="KAG6371814.1"/>
    </source>
</evidence>
<dbReference type="EMBL" id="JAGFBS010000032">
    <property type="protein sequence ID" value="KAG6371814.1"/>
    <property type="molecule type" value="Genomic_DNA"/>
</dbReference>
<evidence type="ECO:0000313" key="2">
    <source>
        <dbReference type="Proteomes" id="UP000683000"/>
    </source>
</evidence>
<sequence length="163" mass="18755">MLSSRPRWFRFRNSRGNPSIVESKGLTASPYGGLLKKPPLRQDAVNIFYHYVFHKLPTRLLSINVRGKGRVRFQLIKRDDLKAEDYITEEAIASRLDESPTVSREKVIRDLVEQKLRYAIFSHRWLPVGEPTFEMVQEAGLAYSEASQFLYHGSGKWLLAGMG</sequence>